<gene>
    <name evidence="1" type="ORF">ACPOL_6349</name>
</gene>
<protein>
    <submittedName>
        <fullName evidence="1">Uncharacterized protein</fullName>
    </submittedName>
</protein>
<reference evidence="1 2" key="1">
    <citation type="journal article" date="2018" name="Front. Microbiol.">
        <title>Hydrolytic Capabilities as a Key to Environmental Success: Chitinolytic and Cellulolytic Acidobacteria From Acidic Sub-arctic Soils and Boreal Peatlands.</title>
        <authorList>
            <person name="Belova S.E."/>
            <person name="Ravin N.V."/>
            <person name="Pankratov T.A."/>
            <person name="Rakitin A.L."/>
            <person name="Ivanova A.A."/>
            <person name="Beletsky A.V."/>
            <person name="Mardanov A.V."/>
            <person name="Sinninghe Damste J.S."/>
            <person name="Dedysh S.N."/>
        </authorList>
    </citation>
    <scope>NUCLEOTIDE SEQUENCE [LARGE SCALE GENOMIC DNA]</scope>
    <source>
        <strain evidence="1 2">SBC82</strain>
    </source>
</reference>
<sequence length="45" mass="4447">MGHLPAPRIAVALAGTTSYAGATVGDAMVRGEGRALKGKCESTSS</sequence>
<proteinExistence type="predicted"/>
<dbReference type="Proteomes" id="UP000253606">
    <property type="component" value="Chromosome"/>
</dbReference>
<evidence type="ECO:0000313" key="2">
    <source>
        <dbReference type="Proteomes" id="UP000253606"/>
    </source>
</evidence>
<name>A0A2Z5G8K4_9BACT</name>
<dbReference type="AlphaFoldDB" id="A0A2Z5G8K4"/>
<accession>A0A2Z5G8K4</accession>
<dbReference type="EMBL" id="CP030840">
    <property type="protein sequence ID" value="AXC15583.1"/>
    <property type="molecule type" value="Genomic_DNA"/>
</dbReference>
<organism evidence="1 2">
    <name type="scientific">Acidisarcina polymorpha</name>
    <dbReference type="NCBI Taxonomy" id="2211140"/>
    <lineage>
        <taxon>Bacteria</taxon>
        <taxon>Pseudomonadati</taxon>
        <taxon>Acidobacteriota</taxon>
        <taxon>Terriglobia</taxon>
        <taxon>Terriglobales</taxon>
        <taxon>Acidobacteriaceae</taxon>
        <taxon>Acidisarcina</taxon>
    </lineage>
</organism>
<evidence type="ECO:0000313" key="1">
    <source>
        <dbReference type="EMBL" id="AXC15583.1"/>
    </source>
</evidence>
<dbReference type="KEGG" id="abas:ACPOL_6349"/>
<keyword evidence="2" id="KW-1185">Reference proteome</keyword>